<dbReference type="SMART" id="SM00487">
    <property type="entry name" value="DEXDc"/>
    <property type="match status" value="1"/>
</dbReference>
<evidence type="ECO:0000256" key="2">
    <source>
        <dbReference type="ARBA" id="ARBA00022741"/>
    </source>
</evidence>
<dbReference type="InterPro" id="IPR011545">
    <property type="entry name" value="DEAD/DEAH_box_helicase_dom"/>
</dbReference>
<dbReference type="SUPFAM" id="SSF52540">
    <property type="entry name" value="P-loop containing nucleoside triphosphate hydrolases"/>
    <property type="match status" value="1"/>
</dbReference>
<dbReference type="EC" id="3.6.4.13" evidence="1"/>
<organism evidence="13 14">
    <name type="scientific">Podospora fimiseda</name>
    <dbReference type="NCBI Taxonomy" id="252190"/>
    <lineage>
        <taxon>Eukaryota</taxon>
        <taxon>Fungi</taxon>
        <taxon>Dikarya</taxon>
        <taxon>Ascomycota</taxon>
        <taxon>Pezizomycotina</taxon>
        <taxon>Sordariomycetes</taxon>
        <taxon>Sordariomycetidae</taxon>
        <taxon>Sordariales</taxon>
        <taxon>Podosporaceae</taxon>
        <taxon>Podospora</taxon>
    </lineage>
</organism>
<keyword evidence="14" id="KW-1185">Reference proteome</keyword>
<comment type="caution">
    <text evidence="13">The sequence shown here is derived from an EMBL/GenBank/DDBJ whole genome shotgun (WGS) entry which is preliminary data.</text>
</comment>
<dbReference type="Gene3D" id="3.40.50.300">
    <property type="entry name" value="P-loop containing nucleotide triphosphate hydrolases"/>
    <property type="match status" value="2"/>
</dbReference>
<dbReference type="PROSITE" id="PS51195">
    <property type="entry name" value="Q_MOTIF"/>
    <property type="match status" value="1"/>
</dbReference>
<accession>A0AAN7H616</accession>
<evidence type="ECO:0000259" key="11">
    <source>
        <dbReference type="PROSITE" id="PS51194"/>
    </source>
</evidence>
<dbReference type="EMBL" id="MU865312">
    <property type="protein sequence ID" value="KAK4229054.1"/>
    <property type="molecule type" value="Genomic_DNA"/>
</dbReference>
<feature type="compositionally biased region" description="Acidic residues" evidence="9">
    <location>
        <begin position="550"/>
        <end position="560"/>
    </location>
</feature>
<feature type="domain" description="Helicase ATP-binding" evidence="10">
    <location>
        <begin position="166"/>
        <end position="362"/>
    </location>
</feature>
<keyword evidence="2 8" id="KW-0547">Nucleotide-binding</keyword>
<protein>
    <recommendedName>
        <fullName evidence="1">RNA helicase</fullName>
        <ecNumber evidence="1">3.6.4.13</ecNumber>
    </recommendedName>
</protein>
<dbReference type="InterPro" id="IPR014014">
    <property type="entry name" value="RNA_helicase_DEAD_Q_motif"/>
</dbReference>
<feature type="compositionally biased region" description="Gly residues" evidence="9">
    <location>
        <begin position="562"/>
        <end position="571"/>
    </location>
</feature>
<dbReference type="PANTHER" id="PTHR47958">
    <property type="entry name" value="ATP-DEPENDENT RNA HELICASE DBP3"/>
    <property type="match status" value="1"/>
</dbReference>
<proteinExistence type="inferred from homology"/>
<evidence type="ECO:0000256" key="8">
    <source>
        <dbReference type="RuleBase" id="RU000492"/>
    </source>
</evidence>
<feature type="domain" description="Helicase C-terminal" evidence="11">
    <location>
        <begin position="390"/>
        <end position="546"/>
    </location>
</feature>
<dbReference type="PROSITE" id="PS51192">
    <property type="entry name" value="HELICASE_ATP_BIND_1"/>
    <property type="match status" value="1"/>
</dbReference>
<evidence type="ECO:0000259" key="12">
    <source>
        <dbReference type="PROSITE" id="PS51195"/>
    </source>
</evidence>
<feature type="domain" description="DEAD-box RNA helicase Q" evidence="12">
    <location>
        <begin position="135"/>
        <end position="163"/>
    </location>
</feature>
<evidence type="ECO:0000256" key="5">
    <source>
        <dbReference type="ARBA" id="ARBA00022840"/>
    </source>
</evidence>
<feature type="short sequence motif" description="Q motif" evidence="7">
    <location>
        <begin position="135"/>
        <end position="163"/>
    </location>
</feature>
<evidence type="ECO:0000259" key="10">
    <source>
        <dbReference type="PROSITE" id="PS51192"/>
    </source>
</evidence>
<keyword evidence="4 8" id="KW-0347">Helicase</keyword>
<dbReference type="Proteomes" id="UP001301958">
    <property type="component" value="Unassembled WGS sequence"/>
</dbReference>
<feature type="region of interest" description="Disordered" evidence="9">
    <location>
        <begin position="548"/>
        <end position="604"/>
    </location>
</feature>
<evidence type="ECO:0000256" key="6">
    <source>
        <dbReference type="ARBA" id="ARBA00047984"/>
    </source>
</evidence>
<dbReference type="InterPro" id="IPR000629">
    <property type="entry name" value="RNA-helicase_DEAD-box_CS"/>
</dbReference>
<evidence type="ECO:0000313" key="13">
    <source>
        <dbReference type="EMBL" id="KAK4229054.1"/>
    </source>
</evidence>
<evidence type="ECO:0000256" key="1">
    <source>
        <dbReference type="ARBA" id="ARBA00012552"/>
    </source>
</evidence>
<evidence type="ECO:0000256" key="3">
    <source>
        <dbReference type="ARBA" id="ARBA00022801"/>
    </source>
</evidence>
<dbReference type="GO" id="GO:0003724">
    <property type="term" value="F:RNA helicase activity"/>
    <property type="evidence" value="ECO:0007669"/>
    <property type="project" value="UniProtKB-EC"/>
</dbReference>
<evidence type="ECO:0000256" key="4">
    <source>
        <dbReference type="ARBA" id="ARBA00022806"/>
    </source>
</evidence>
<evidence type="ECO:0000256" key="7">
    <source>
        <dbReference type="PROSITE-ProRule" id="PRU00552"/>
    </source>
</evidence>
<comment type="similarity">
    <text evidence="8">Belongs to the DEAD box helicase family.</text>
</comment>
<reference evidence="13" key="2">
    <citation type="submission" date="2023-05" db="EMBL/GenBank/DDBJ databases">
        <authorList>
            <consortium name="Lawrence Berkeley National Laboratory"/>
            <person name="Steindorff A."/>
            <person name="Hensen N."/>
            <person name="Bonometti L."/>
            <person name="Westerberg I."/>
            <person name="Brannstrom I.O."/>
            <person name="Guillou S."/>
            <person name="Cros-Aarteil S."/>
            <person name="Calhoun S."/>
            <person name="Haridas S."/>
            <person name="Kuo A."/>
            <person name="Mondo S."/>
            <person name="Pangilinan J."/>
            <person name="Riley R."/>
            <person name="Labutti K."/>
            <person name="Andreopoulos B."/>
            <person name="Lipzen A."/>
            <person name="Chen C."/>
            <person name="Yanf M."/>
            <person name="Daum C."/>
            <person name="Ng V."/>
            <person name="Clum A."/>
            <person name="Ohm R."/>
            <person name="Martin F."/>
            <person name="Silar P."/>
            <person name="Natvig D."/>
            <person name="Lalanne C."/>
            <person name="Gautier V."/>
            <person name="Ament-Velasquez S.L."/>
            <person name="Kruys A."/>
            <person name="Hutchinson M.I."/>
            <person name="Powell A.J."/>
            <person name="Barry K."/>
            <person name="Miller A.N."/>
            <person name="Grigoriev I.V."/>
            <person name="Debuchy R."/>
            <person name="Gladieux P."/>
            <person name="Thoren M.H."/>
            <person name="Johannesson H."/>
        </authorList>
    </citation>
    <scope>NUCLEOTIDE SEQUENCE</scope>
    <source>
        <strain evidence="13">CBS 990.96</strain>
    </source>
</reference>
<dbReference type="CDD" id="cd18787">
    <property type="entry name" value="SF2_C_DEAD"/>
    <property type="match status" value="1"/>
</dbReference>
<sequence length="604" mass="65980">MSGFDNGQWSSGADTKAQEDTGAFGTSELADTLNTNGDAAGAATAAYAHAKEGWVAPEAYKYDDFADSATHEWEGNARVYEFDGDIGDVGPEHPDLELQLFGDSAVRKSEGIDFSNITSLELYQEGPVRVDPIPADFSQAGLHPVMLKNVQLSGYSVPTPIQRYCLPAIRLGYDVVAVAQTGSGKTAAYLIPIINKLMGKAKKLAAPRPNPATYQEGVDPPVRAEPLVCIVVPTRELAVQVFNEARKFCYRTMLRPCVVYGGGPFGEQARQLQRGCDVLVATPGRLKHFMAEPHLLTFHRLRFMVIDEADEMLQEDWKEELDTIMSGGEQEEGNINYMLFSATFPKAARDLAKTHMAETHLQLRVGRAGSSHGNIKQVVIYTDPSMKKQALVDLLNSLPPTRTIIFVNSKRACDELDDLLFNLNFPCVSIHADRTQKEREASLRGFRSGKTPILITTGLNSRGIDVRNVMHVINYDLPSLDHGGIEEYTHRIGRTGRIGHRGLATSFYTDRDEPLASVLTRTLLETKQDIPDFLEQYVPEDKENLKFEADSDFEEEEAADADGGGWGGNGDDAGDDAGTASGGGWGNGEDNAAEPESTDTGGGW</sequence>
<evidence type="ECO:0000313" key="14">
    <source>
        <dbReference type="Proteomes" id="UP001301958"/>
    </source>
</evidence>
<dbReference type="PROSITE" id="PS51194">
    <property type="entry name" value="HELICASE_CTER"/>
    <property type="match status" value="1"/>
</dbReference>
<dbReference type="InterPro" id="IPR001650">
    <property type="entry name" value="Helicase_C-like"/>
</dbReference>
<dbReference type="InterPro" id="IPR027417">
    <property type="entry name" value="P-loop_NTPase"/>
</dbReference>
<dbReference type="GO" id="GO:0016787">
    <property type="term" value="F:hydrolase activity"/>
    <property type="evidence" value="ECO:0007669"/>
    <property type="project" value="UniProtKB-KW"/>
</dbReference>
<dbReference type="PROSITE" id="PS00039">
    <property type="entry name" value="DEAD_ATP_HELICASE"/>
    <property type="match status" value="1"/>
</dbReference>
<dbReference type="Pfam" id="PF00270">
    <property type="entry name" value="DEAD"/>
    <property type="match status" value="1"/>
</dbReference>
<dbReference type="InterPro" id="IPR014001">
    <property type="entry name" value="Helicase_ATP-bd"/>
</dbReference>
<keyword evidence="5 8" id="KW-0067">ATP-binding</keyword>
<dbReference type="Pfam" id="PF00271">
    <property type="entry name" value="Helicase_C"/>
    <property type="match status" value="1"/>
</dbReference>
<dbReference type="SMART" id="SM00490">
    <property type="entry name" value="HELICc"/>
    <property type="match status" value="1"/>
</dbReference>
<dbReference type="AlphaFoldDB" id="A0AAN7H616"/>
<gene>
    <name evidence="13" type="ORF">QBC38DRAFT_387467</name>
</gene>
<dbReference type="GO" id="GO:0005524">
    <property type="term" value="F:ATP binding"/>
    <property type="evidence" value="ECO:0007669"/>
    <property type="project" value="UniProtKB-KW"/>
</dbReference>
<name>A0AAN7H616_9PEZI</name>
<dbReference type="GO" id="GO:0003676">
    <property type="term" value="F:nucleic acid binding"/>
    <property type="evidence" value="ECO:0007669"/>
    <property type="project" value="InterPro"/>
</dbReference>
<reference evidence="13" key="1">
    <citation type="journal article" date="2023" name="Mol. Phylogenet. Evol.">
        <title>Genome-scale phylogeny and comparative genomics of the fungal order Sordariales.</title>
        <authorList>
            <person name="Hensen N."/>
            <person name="Bonometti L."/>
            <person name="Westerberg I."/>
            <person name="Brannstrom I.O."/>
            <person name="Guillou S."/>
            <person name="Cros-Aarteil S."/>
            <person name="Calhoun S."/>
            <person name="Haridas S."/>
            <person name="Kuo A."/>
            <person name="Mondo S."/>
            <person name="Pangilinan J."/>
            <person name="Riley R."/>
            <person name="LaButti K."/>
            <person name="Andreopoulos B."/>
            <person name="Lipzen A."/>
            <person name="Chen C."/>
            <person name="Yan M."/>
            <person name="Daum C."/>
            <person name="Ng V."/>
            <person name="Clum A."/>
            <person name="Steindorff A."/>
            <person name="Ohm R.A."/>
            <person name="Martin F."/>
            <person name="Silar P."/>
            <person name="Natvig D.O."/>
            <person name="Lalanne C."/>
            <person name="Gautier V."/>
            <person name="Ament-Velasquez S.L."/>
            <person name="Kruys A."/>
            <person name="Hutchinson M.I."/>
            <person name="Powell A.J."/>
            <person name="Barry K."/>
            <person name="Miller A.N."/>
            <person name="Grigoriev I.V."/>
            <person name="Debuchy R."/>
            <person name="Gladieux P."/>
            <person name="Hiltunen Thoren M."/>
            <person name="Johannesson H."/>
        </authorList>
    </citation>
    <scope>NUCLEOTIDE SEQUENCE</scope>
    <source>
        <strain evidence="13">CBS 990.96</strain>
    </source>
</reference>
<keyword evidence="3 8" id="KW-0378">Hydrolase</keyword>
<evidence type="ECO:0000256" key="9">
    <source>
        <dbReference type="SAM" id="MobiDB-lite"/>
    </source>
</evidence>
<comment type="catalytic activity">
    <reaction evidence="6">
        <text>ATP + H2O = ADP + phosphate + H(+)</text>
        <dbReference type="Rhea" id="RHEA:13065"/>
        <dbReference type="ChEBI" id="CHEBI:15377"/>
        <dbReference type="ChEBI" id="CHEBI:15378"/>
        <dbReference type="ChEBI" id="CHEBI:30616"/>
        <dbReference type="ChEBI" id="CHEBI:43474"/>
        <dbReference type="ChEBI" id="CHEBI:456216"/>
        <dbReference type="EC" id="3.6.4.13"/>
    </reaction>
</comment>